<evidence type="ECO:0000313" key="8">
    <source>
        <dbReference type="Proteomes" id="UP001215598"/>
    </source>
</evidence>
<evidence type="ECO:0000256" key="5">
    <source>
        <dbReference type="SAM" id="MobiDB-lite"/>
    </source>
</evidence>
<feature type="compositionally biased region" description="Basic and acidic residues" evidence="5">
    <location>
        <begin position="1"/>
        <end position="11"/>
    </location>
</feature>
<dbReference type="EMBL" id="JARKIB010000077">
    <property type="protein sequence ID" value="KAJ7747317.1"/>
    <property type="molecule type" value="Genomic_DNA"/>
</dbReference>
<keyword evidence="2" id="KW-0479">Metal-binding</keyword>
<comment type="caution">
    <text evidence="7">The sequence shown here is derived from an EMBL/GenBank/DDBJ whole genome shotgun (WGS) entry which is preliminary data.</text>
</comment>
<dbReference type="SMART" id="SM00066">
    <property type="entry name" value="GAL4"/>
    <property type="match status" value="1"/>
</dbReference>
<feature type="region of interest" description="Disordered" evidence="5">
    <location>
        <begin position="1"/>
        <end position="26"/>
    </location>
</feature>
<dbReference type="Proteomes" id="UP001215598">
    <property type="component" value="Unassembled WGS sequence"/>
</dbReference>
<proteinExistence type="predicted"/>
<evidence type="ECO:0000256" key="1">
    <source>
        <dbReference type="ARBA" id="ARBA00004123"/>
    </source>
</evidence>
<dbReference type="GO" id="GO:0003677">
    <property type="term" value="F:DNA binding"/>
    <property type="evidence" value="ECO:0007669"/>
    <property type="project" value="UniProtKB-KW"/>
</dbReference>
<protein>
    <submittedName>
        <fullName evidence="7">Fungal-specific transcription factor domain-containing protein</fullName>
    </submittedName>
</protein>
<dbReference type="InterPro" id="IPR007219">
    <property type="entry name" value="XnlR_reg_dom"/>
</dbReference>
<dbReference type="Gene3D" id="4.10.240.10">
    <property type="entry name" value="Zn(2)-C6 fungal-type DNA-binding domain"/>
    <property type="match status" value="1"/>
</dbReference>
<accession>A0AAD7IRD5</accession>
<evidence type="ECO:0000256" key="3">
    <source>
        <dbReference type="ARBA" id="ARBA00023125"/>
    </source>
</evidence>
<reference evidence="7" key="1">
    <citation type="submission" date="2023-03" db="EMBL/GenBank/DDBJ databases">
        <title>Massive genome expansion in bonnet fungi (Mycena s.s.) driven by repeated elements and novel gene families across ecological guilds.</title>
        <authorList>
            <consortium name="Lawrence Berkeley National Laboratory"/>
            <person name="Harder C.B."/>
            <person name="Miyauchi S."/>
            <person name="Viragh M."/>
            <person name="Kuo A."/>
            <person name="Thoen E."/>
            <person name="Andreopoulos B."/>
            <person name="Lu D."/>
            <person name="Skrede I."/>
            <person name="Drula E."/>
            <person name="Henrissat B."/>
            <person name="Morin E."/>
            <person name="Kohler A."/>
            <person name="Barry K."/>
            <person name="LaButti K."/>
            <person name="Morin E."/>
            <person name="Salamov A."/>
            <person name="Lipzen A."/>
            <person name="Mereny Z."/>
            <person name="Hegedus B."/>
            <person name="Baldrian P."/>
            <person name="Stursova M."/>
            <person name="Weitz H."/>
            <person name="Taylor A."/>
            <person name="Grigoriev I.V."/>
            <person name="Nagy L.G."/>
            <person name="Martin F."/>
            <person name="Kauserud H."/>
        </authorList>
    </citation>
    <scope>NUCLEOTIDE SEQUENCE</scope>
    <source>
        <strain evidence="7">CBHHK182m</strain>
    </source>
</reference>
<dbReference type="SMART" id="SM00906">
    <property type="entry name" value="Fungal_trans"/>
    <property type="match status" value="1"/>
</dbReference>
<organism evidence="7 8">
    <name type="scientific">Mycena metata</name>
    <dbReference type="NCBI Taxonomy" id="1033252"/>
    <lineage>
        <taxon>Eukaryota</taxon>
        <taxon>Fungi</taxon>
        <taxon>Dikarya</taxon>
        <taxon>Basidiomycota</taxon>
        <taxon>Agaricomycotina</taxon>
        <taxon>Agaricomycetes</taxon>
        <taxon>Agaricomycetidae</taxon>
        <taxon>Agaricales</taxon>
        <taxon>Marasmiineae</taxon>
        <taxon>Mycenaceae</taxon>
        <taxon>Mycena</taxon>
    </lineage>
</organism>
<dbReference type="Pfam" id="PF04082">
    <property type="entry name" value="Fungal_trans"/>
    <property type="match status" value="1"/>
</dbReference>
<dbReference type="InterPro" id="IPR001138">
    <property type="entry name" value="Zn2Cys6_DnaBD"/>
</dbReference>
<dbReference type="SUPFAM" id="SSF57701">
    <property type="entry name" value="Zn2/Cys6 DNA-binding domain"/>
    <property type="match status" value="1"/>
</dbReference>
<dbReference type="GO" id="GO:0000981">
    <property type="term" value="F:DNA-binding transcription factor activity, RNA polymerase II-specific"/>
    <property type="evidence" value="ECO:0007669"/>
    <property type="project" value="InterPro"/>
</dbReference>
<evidence type="ECO:0000259" key="6">
    <source>
        <dbReference type="PROSITE" id="PS50048"/>
    </source>
</evidence>
<sequence>MSSDGDHEPMEKQAGTQKRRRLQRSCDNCRRRKIRCDSATMPDGRCTSCIQFQAQCTHTEPTRKRGPKNKHLEELKHQLAVLEAKLSTTSSNGAGAGQAPAISVIQYATSPKDASPSPPSLPEEDLSHDELAQRFRQFSIGALKHRFFGSSSGFMLVKNAIQVKEEYLGRVITPTFRRAEFWNMRPVRAFGRFSAPKFEFTSQWENKPEDERPRYIFPDRDLLTSLINLYFLYIAPTLPLLHRPTFERLVAEGYHLTDPRFGATVLAVLAVASRCSDDPRVFVPGFNSTLSSGWTFFNQIQVVKKSLFDEPSIHEVQTYCLITLYTLGTSSPQASWLYLGLGIRFIQERGEHRRKRDGHKLTAEDELWKRAFWCLLSIDRTICSFLGRSSAIHVEDYDVELPLEVDDEYWEHPDPEMAFRQPAGKPSVLTYFVCHIRLCEILGSTLRRLYASNKSRVLMGLVGPEWEQRAVSELDSAMNEFLGSLPDHLRWDPNRTGIFFDQSAILHAMYYQLQITIHRPYIHKPSILAFSSLAICTSAARSAIHVSDVWLNRMQTIGPPLLQIGTFMSAVILLLNLFGVKRAGLPIDVGKELAHVSTAMRILRFHEARWQSAGRLWELLQELQSWDGPPPAKYSAEPKAPAPPTTGRQAADMCPLTTKTYEEADEASMFTQQPVEVLERAPEIQFGAVANELSSQPNTTSRPAMNLWADMFASDSNNNTGQMTAEQAAGMTMEQLLAATAVYDNATGLAQSADQWSGTTALANMMVDEDILSMWAAAPTTFGNMADWDAYIESRNGPINWSTNFDPSLTQSTAPPP</sequence>
<dbReference type="PANTHER" id="PTHR46910">
    <property type="entry name" value="TRANSCRIPTION FACTOR PDR1"/>
    <property type="match status" value="1"/>
</dbReference>
<feature type="domain" description="Zn(2)-C6 fungal-type" evidence="6">
    <location>
        <begin position="25"/>
        <end position="58"/>
    </location>
</feature>
<dbReference type="PROSITE" id="PS50048">
    <property type="entry name" value="ZN2_CY6_FUNGAL_2"/>
    <property type="match status" value="1"/>
</dbReference>
<dbReference type="CDD" id="cd00067">
    <property type="entry name" value="GAL4"/>
    <property type="match status" value="1"/>
</dbReference>
<dbReference type="AlphaFoldDB" id="A0AAD7IRD5"/>
<name>A0AAD7IRD5_9AGAR</name>
<evidence type="ECO:0000256" key="4">
    <source>
        <dbReference type="ARBA" id="ARBA00023242"/>
    </source>
</evidence>
<feature type="region of interest" description="Disordered" evidence="5">
    <location>
        <begin position="628"/>
        <end position="651"/>
    </location>
</feature>
<dbReference type="InterPro" id="IPR036864">
    <property type="entry name" value="Zn2-C6_fun-type_DNA-bd_sf"/>
</dbReference>
<keyword evidence="3" id="KW-0238">DNA-binding</keyword>
<dbReference type="GO" id="GO:0006351">
    <property type="term" value="P:DNA-templated transcription"/>
    <property type="evidence" value="ECO:0007669"/>
    <property type="project" value="InterPro"/>
</dbReference>
<dbReference type="PROSITE" id="PS00463">
    <property type="entry name" value="ZN2_CY6_FUNGAL_1"/>
    <property type="match status" value="1"/>
</dbReference>
<evidence type="ECO:0000313" key="7">
    <source>
        <dbReference type="EMBL" id="KAJ7747317.1"/>
    </source>
</evidence>
<gene>
    <name evidence="7" type="ORF">B0H16DRAFT_1421250</name>
</gene>
<comment type="subcellular location">
    <subcellularLocation>
        <location evidence="1">Nucleus</location>
    </subcellularLocation>
</comment>
<keyword evidence="8" id="KW-1185">Reference proteome</keyword>
<evidence type="ECO:0000256" key="2">
    <source>
        <dbReference type="ARBA" id="ARBA00022723"/>
    </source>
</evidence>
<dbReference type="GO" id="GO:0005634">
    <property type="term" value="C:nucleus"/>
    <property type="evidence" value="ECO:0007669"/>
    <property type="project" value="UniProtKB-SubCell"/>
</dbReference>
<dbReference type="GO" id="GO:0008270">
    <property type="term" value="F:zinc ion binding"/>
    <property type="evidence" value="ECO:0007669"/>
    <property type="project" value="InterPro"/>
</dbReference>
<dbReference type="InterPro" id="IPR050987">
    <property type="entry name" value="AtrR-like"/>
</dbReference>
<keyword evidence="4" id="KW-0539">Nucleus</keyword>
<dbReference type="PANTHER" id="PTHR46910:SF3">
    <property type="entry name" value="HALOTOLERANCE PROTEIN 9-RELATED"/>
    <property type="match status" value="1"/>
</dbReference>
<dbReference type="CDD" id="cd12148">
    <property type="entry name" value="fungal_TF_MHR"/>
    <property type="match status" value="1"/>
</dbReference>
<dbReference type="Pfam" id="PF00172">
    <property type="entry name" value="Zn_clus"/>
    <property type="match status" value="1"/>
</dbReference>